<reference evidence="3" key="1">
    <citation type="submission" date="2021-10" db="EMBL/GenBank/DDBJ databases">
        <title>Streptomyces nigrumlapis sp.nov.,an antimicrobial producing actinobacterium isolated from Black Gobi rocks.</title>
        <authorList>
            <person name="Wen Y."/>
            <person name="Zhang W."/>
            <person name="Liu X.G."/>
        </authorList>
    </citation>
    <scope>NUCLEOTIDE SEQUENCE</scope>
    <source>
        <strain evidence="3">ST13-2-2</strain>
    </source>
</reference>
<feature type="compositionally biased region" description="Basic and acidic residues" evidence="1">
    <location>
        <begin position="61"/>
        <end position="74"/>
    </location>
</feature>
<dbReference type="EMBL" id="CP086322">
    <property type="protein sequence ID" value="UQA96966.1"/>
    <property type="molecule type" value="Genomic_DNA"/>
</dbReference>
<evidence type="ECO:0000256" key="2">
    <source>
        <dbReference type="SAM" id="SignalP"/>
    </source>
</evidence>
<protein>
    <submittedName>
        <fullName evidence="3">Uncharacterized protein</fullName>
    </submittedName>
</protein>
<dbReference type="RefSeq" id="WP_248867885.1">
    <property type="nucleotide sequence ID" value="NZ_CP086322.1"/>
</dbReference>
<gene>
    <name evidence="3" type="ORF">K9S39_38415</name>
</gene>
<dbReference type="Proteomes" id="UP000830115">
    <property type="component" value="Chromosome"/>
</dbReference>
<feature type="chain" id="PRO_5045425362" evidence="2">
    <location>
        <begin position="32"/>
        <end position="132"/>
    </location>
</feature>
<feature type="region of interest" description="Disordered" evidence="1">
    <location>
        <begin position="40"/>
        <end position="119"/>
    </location>
</feature>
<proteinExistence type="predicted"/>
<keyword evidence="2" id="KW-0732">Signal</keyword>
<accession>A0ABY4MGP0</accession>
<feature type="signal peptide" evidence="2">
    <location>
        <begin position="1"/>
        <end position="31"/>
    </location>
</feature>
<name>A0ABY4MGP0_9ACTN</name>
<evidence type="ECO:0000313" key="4">
    <source>
        <dbReference type="Proteomes" id="UP000830115"/>
    </source>
</evidence>
<evidence type="ECO:0000313" key="3">
    <source>
        <dbReference type="EMBL" id="UQA96966.1"/>
    </source>
</evidence>
<organism evidence="3 4">
    <name type="scientific">Streptomyces halobius</name>
    <dbReference type="NCBI Taxonomy" id="2879846"/>
    <lineage>
        <taxon>Bacteria</taxon>
        <taxon>Bacillati</taxon>
        <taxon>Actinomycetota</taxon>
        <taxon>Actinomycetes</taxon>
        <taxon>Kitasatosporales</taxon>
        <taxon>Streptomycetaceae</taxon>
        <taxon>Streptomyces</taxon>
    </lineage>
</organism>
<sequence>MNGRRAVPATRLRRVPLIALTVFLAFLLGGAATTPDALPAAALKTSGGPPPVSAFHDADEEDHKKSNEKREGKRGQLRRAARSTLGAPQLIGRRLPPERDDLPPGSAPPSPGPAAAASRPLQLPLLHCVFRC</sequence>
<evidence type="ECO:0000256" key="1">
    <source>
        <dbReference type="SAM" id="MobiDB-lite"/>
    </source>
</evidence>
<keyword evidence="4" id="KW-1185">Reference proteome</keyword>